<evidence type="ECO:0000256" key="2">
    <source>
        <dbReference type="SAM" id="MobiDB-lite"/>
    </source>
</evidence>
<evidence type="ECO:0000256" key="1">
    <source>
        <dbReference type="ARBA" id="ARBA00006817"/>
    </source>
</evidence>
<dbReference type="Proteomes" id="UP001434883">
    <property type="component" value="Unassembled WGS sequence"/>
</dbReference>
<evidence type="ECO:0000313" key="4">
    <source>
        <dbReference type="EMBL" id="MEQ2218418.1"/>
    </source>
</evidence>
<dbReference type="SUPFAM" id="SSF55961">
    <property type="entry name" value="Bet v1-like"/>
    <property type="match status" value="1"/>
</dbReference>
<dbReference type="InterPro" id="IPR013538">
    <property type="entry name" value="ASHA1/2-like_C"/>
</dbReference>
<protein>
    <recommendedName>
        <fullName evidence="3">Activator of Hsp90 ATPase homologue 1/2-like C-terminal domain-containing protein</fullName>
    </recommendedName>
</protein>
<dbReference type="InterPro" id="IPR036338">
    <property type="entry name" value="Aha1"/>
</dbReference>
<feature type="region of interest" description="Disordered" evidence="2">
    <location>
        <begin position="1"/>
        <end position="23"/>
    </location>
</feature>
<feature type="domain" description="Activator of Hsp90 ATPase homologue 1/2-like C-terminal" evidence="3">
    <location>
        <begin position="41"/>
        <end position="134"/>
    </location>
</feature>
<dbReference type="InterPro" id="IPR023393">
    <property type="entry name" value="START-like_dom_sf"/>
</dbReference>
<comment type="caution">
    <text evidence="4">The sequence shown here is derived from an EMBL/GenBank/DDBJ whole genome shotgun (WGS) entry which is preliminary data.</text>
</comment>
<evidence type="ECO:0000313" key="5">
    <source>
        <dbReference type="Proteomes" id="UP001434883"/>
    </source>
</evidence>
<feature type="non-terminal residue" evidence="4">
    <location>
        <position position="1"/>
    </location>
</feature>
<name>A0ABV0SCZ7_9TELE</name>
<comment type="similarity">
    <text evidence="1">Belongs to the AHA1 family.</text>
</comment>
<dbReference type="SUPFAM" id="SSF103111">
    <property type="entry name" value="Activator of Hsp90 ATPase, Aha1"/>
    <property type="match status" value="1"/>
</dbReference>
<gene>
    <name evidence="4" type="ORF">XENOCAPTIV_002979</name>
</gene>
<reference evidence="4 5" key="1">
    <citation type="submission" date="2021-06" db="EMBL/GenBank/DDBJ databases">
        <authorList>
            <person name="Palmer J.M."/>
        </authorList>
    </citation>
    <scope>NUCLEOTIDE SEQUENCE [LARGE SCALE GENOMIC DNA]</scope>
    <source>
        <strain evidence="4 5">XC_2019</strain>
        <tissue evidence="4">Muscle</tissue>
    </source>
</reference>
<keyword evidence="5" id="KW-1185">Reference proteome</keyword>
<dbReference type="Gene3D" id="3.30.530.20">
    <property type="match status" value="1"/>
</dbReference>
<proteinExistence type="inferred from homology"/>
<dbReference type="Pfam" id="PF08327">
    <property type="entry name" value="AHSA1"/>
    <property type="match status" value="1"/>
</dbReference>
<dbReference type="EMBL" id="JAHRIN010076926">
    <property type="protein sequence ID" value="MEQ2218418.1"/>
    <property type="molecule type" value="Genomic_DNA"/>
</dbReference>
<evidence type="ECO:0000259" key="3">
    <source>
        <dbReference type="Pfam" id="PF08327"/>
    </source>
</evidence>
<organism evidence="4 5">
    <name type="scientific">Xenoophorus captivus</name>
    <dbReference type="NCBI Taxonomy" id="1517983"/>
    <lineage>
        <taxon>Eukaryota</taxon>
        <taxon>Metazoa</taxon>
        <taxon>Chordata</taxon>
        <taxon>Craniata</taxon>
        <taxon>Vertebrata</taxon>
        <taxon>Euteleostomi</taxon>
        <taxon>Actinopterygii</taxon>
        <taxon>Neopterygii</taxon>
        <taxon>Teleostei</taxon>
        <taxon>Neoteleostei</taxon>
        <taxon>Acanthomorphata</taxon>
        <taxon>Ovalentaria</taxon>
        <taxon>Atherinomorphae</taxon>
        <taxon>Cyprinodontiformes</taxon>
        <taxon>Goodeidae</taxon>
        <taxon>Xenoophorus</taxon>
    </lineage>
</organism>
<accession>A0ABV0SCZ7</accession>
<sequence length="136" mass="15598">TSSSGLKYRGTIDVPNLSDENDEDDLDVSQTLTYNHCSLKVPDQRIEMRWRFRTWPNGESLCFDVFTAAASRTLQHLSFLVPPLDHYATISLELVDRGDATELKLECRGVPAGEEETTREGWNRFYFQAIKQTFGY</sequence>